<feature type="transmembrane region" description="Helical" evidence="8">
    <location>
        <begin position="85"/>
        <end position="106"/>
    </location>
</feature>
<proteinExistence type="inferred from homology"/>
<feature type="transmembrane region" description="Helical" evidence="8">
    <location>
        <begin position="57"/>
        <end position="79"/>
    </location>
</feature>
<comment type="caution">
    <text evidence="9">The sequence shown here is derived from an EMBL/GenBank/DDBJ whole genome shotgun (WGS) entry which is preliminary data.</text>
</comment>
<dbReference type="InterPro" id="IPR037185">
    <property type="entry name" value="EmrE-like"/>
</dbReference>
<evidence type="ECO:0000313" key="9">
    <source>
        <dbReference type="EMBL" id="HJC69553.1"/>
    </source>
</evidence>
<keyword evidence="2" id="KW-0813">Transport</keyword>
<keyword evidence="4 7" id="KW-0812">Transmembrane</keyword>
<organism evidence="9 10">
    <name type="scientific">Candidatus Brachybacterium intestinipullorum</name>
    <dbReference type="NCBI Taxonomy" id="2838512"/>
    <lineage>
        <taxon>Bacteria</taxon>
        <taxon>Bacillati</taxon>
        <taxon>Actinomycetota</taxon>
        <taxon>Actinomycetes</taxon>
        <taxon>Micrococcales</taxon>
        <taxon>Dermabacteraceae</taxon>
        <taxon>Brachybacterium</taxon>
    </lineage>
</organism>
<dbReference type="SUPFAM" id="SSF103481">
    <property type="entry name" value="Multidrug resistance efflux transporter EmrE"/>
    <property type="match status" value="1"/>
</dbReference>
<dbReference type="Gene3D" id="1.10.3730.20">
    <property type="match status" value="1"/>
</dbReference>
<dbReference type="GO" id="GO:0031460">
    <property type="term" value="P:glycine betaine transport"/>
    <property type="evidence" value="ECO:0007669"/>
    <property type="project" value="TreeGrafter"/>
</dbReference>
<dbReference type="GO" id="GO:0015199">
    <property type="term" value="F:amino-acid betaine transmembrane transporter activity"/>
    <property type="evidence" value="ECO:0007669"/>
    <property type="project" value="TreeGrafter"/>
</dbReference>
<reference evidence="9" key="1">
    <citation type="journal article" date="2021" name="PeerJ">
        <title>Extensive microbial diversity within the chicken gut microbiome revealed by metagenomics and culture.</title>
        <authorList>
            <person name="Gilroy R."/>
            <person name="Ravi A."/>
            <person name="Getino M."/>
            <person name="Pursley I."/>
            <person name="Horton D.L."/>
            <person name="Alikhan N.F."/>
            <person name="Baker D."/>
            <person name="Gharbi K."/>
            <person name="Hall N."/>
            <person name="Watson M."/>
            <person name="Adriaenssens E.M."/>
            <person name="Foster-Nyarko E."/>
            <person name="Jarju S."/>
            <person name="Secka A."/>
            <person name="Antonio M."/>
            <person name="Oren A."/>
            <person name="Chaudhuri R.R."/>
            <person name="La Ragione R."/>
            <person name="Hildebrand F."/>
            <person name="Pallen M.J."/>
        </authorList>
    </citation>
    <scope>NUCLEOTIDE SEQUENCE</scope>
    <source>
        <strain evidence="9">CHK130-7132</strain>
    </source>
</reference>
<dbReference type="InterPro" id="IPR045324">
    <property type="entry name" value="Small_multidrug_res"/>
</dbReference>
<dbReference type="GO" id="GO:0005886">
    <property type="term" value="C:plasma membrane"/>
    <property type="evidence" value="ECO:0007669"/>
    <property type="project" value="UniProtKB-SubCell"/>
</dbReference>
<dbReference type="InterPro" id="IPR000390">
    <property type="entry name" value="Small_drug/metabolite_transptr"/>
</dbReference>
<dbReference type="Pfam" id="PF00893">
    <property type="entry name" value="Multi_Drug_Res"/>
    <property type="match status" value="1"/>
</dbReference>
<comment type="subcellular location">
    <subcellularLocation>
        <location evidence="1 7">Cell membrane</location>
        <topology evidence="1 7">Multi-pass membrane protein</topology>
    </subcellularLocation>
</comment>
<evidence type="ECO:0000256" key="3">
    <source>
        <dbReference type="ARBA" id="ARBA00022475"/>
    </source>
</evidence>
<dbReference type="PANTHER" id="PTHR30561:SF1">
    <property type="entry name" value="MULTIDRUG TRANSPORTER EMRE"/>
    <property type="match status" value="1"/>
</dbReference>
<keyword evidence="3" id="KW-1003">Cell membrane</keyword>
<dbReference type="Proteomes" id="UP000823854">
    <property type="component" value="Unassembled WGS sequence"/>
</dbReference>
<reference evidence="9" key="2">
    <citation type="submission" date="2021-04" db="EMBL/GenBank/DDBJ databases">
        <authorList>
            <person name="Gilroy R."/>
        </authorList>
    </citation>
    <scope>NUCLEOTIDE SEQUENCE</scope>
    <source>
        <strain evidence="9">CHK130-7132</strain>
    </source>
</reference>
<feature type="transmembrane region" description="Helical" evidence="8">
    <location>
        <begin position="31"/>
        <end position="50"/>
    </location>
</feature>
<dbReference type="AlphaFoldDB" id="A0A9D2TI04"/>
<dbReference type="GO" id="GO:0015297">
    <property type="term" value="F:antiporter activity"/>
    <property type="evidence" value="ECO:0007669"/>
    <property type="project" value="TreeGrafter"/>
</dbReference>
<name>A0A9D2TI04_9MICO</name>
<sequence>MSWLLLAGAVLAEVGGTLSLRMASTGGDRRWYAPLVLGYLAAFALISGALSLGMPLGVAYGVWVAVGIVLTAVLSRILFREPLTPLMLAGMGLIVAGVMLVELGGVH</sequence>
<accession>A0A9D2TI04</accession>
<keyword evidence="6 8" id="KW-0472">Membrane</keyword>
<gene>
    <name evidence="9" type="ORF">H9932_07740</name>
</gene>
<keyword evidence="5 8" id="KW-1133">Transmembrane helix</keyword>
<evidence type="ECO:0000256" key="7">
    <source>
        <dbReference type="RuleBase" id="RU003942"/>
    </source>
</evidence>
<evidence type="ECO:0000256" key="4">
    <source>
        <dbReference type="ARBA" id="ARBA00022692"/>
    </source>
</evidence>
<dbReference type="GO" id="GO:0015220">
    <property type="term" value="F:choline transmembrane transporter activity"/>
    <property type="evidence" value="ECO:0007669"/>
    <property type="project" value="TreeGrafter"/>
</dbReference>
<dbReference type="EMBL" id="DWWC01000150">
    <property type="protein sequence ID" value="HJC69553.1"/>
    <property type="molecule type" value="Genomic_DNA"/>
</dbReference>
<evidence type="ECO:0000313" key="10">
    <source>
        <dbReference type="Proteomes" id="UP000823854"/>
    </source>
</evidence>
<protein>
    <submittedName>
        <fullName evidence="9">QacE family quaternary ammonium compound efflux SMR transporter</fullName>
    </submittedName>
</protein>
<evidence type="ECO:0000256" key="1">
    <source>
        <dbReference type="ARBA" id="ARBA00004651"/>
    </source>
</evidence>
<evidence type="ECO:0000256" key="8">
    <source>
        <dbReference type="SAM" id="Phobius"/>
    </source>
</evidence>
<evidence type="ECO:0000256" key="5">
    <source>
        <dbReference type="ARBA" id="ARBA00022989"/>
    </source>
</evidence>
<comment type="similarity">
    <text evidence="7">Belongs to the drug/metabolite transporter (DMT) superfamily. Small multidrug resistance (SMR) (TC 2.A.7.1) family.</text>
</comment>
<dbReference type="PANTHER" id="PTHR30561">
    <property type="entry name" value="SMR FAMILY PROTON-DEPENDENT DRUG EFFLUX TRANSPORTER SUGE"/>
    <property type="match status" value="1"/>
</dbReference>
<evidence type="ECO:0000256" key="6">
    <source>
        <dbReference type="ARBA" id="ARBA00023136"/>
    </source>
</evidence>
<evidence type="ECO:0000256" key="2">
    <source>
        <dbReference type="ARBA" id="ARBA00022448"/>
    </source>
</evidence>